<reference evidence="1 2" key="1">
    <citation type="journal article" date="2018" name="Nat. Ecol. Evol.">
        <title>Pezizomycetes genomes reveal the molecular basis of ectomycorrhizal truffle lifestyle.</title>
        <authorList>
            <person name="Murat C."/>
            <person name="Payen T."/>
            <person name="Noel B."/>
            <person name="Kuo A."/>
            <person name="Morin E."/>
            <person name="Chen J."/>
            <person name="Kohler A."/>
            <person name="Krizsan K."/>
            <person name="Balestrini R."/>
            <person name="Da Silva C."/>
            <person name="Montanini B."/>
            <person name="Hainaut M."/>
            <person name="Levati E."/>
            <person name="Barry K.W."/>
            <person name="Belfiori B."/>
            <person name="Cichocki N."/>
            <person name="Clum A."/>
            <person name="Dockter R.B."/>
            <person name="Fauchery L."/>
            <person name="Guy J."/>
            <person name="Iotti M."/>
            <person name="Le Tacon F."/>
            <person name="Lindquist E.A."/>
            <person name="Lipzen A."/>
            <person name="Malagnac F."/>
            <person name="Mello A."/>
            <person name="Molinier V."/>
            <person name="Miyauchi S."/>
            <person name="Poulain J."/>
            <person name="Riccioni C."/>
            <person name="Rubini A."/>
            <person name="Sitrit Y."/>
            <person name="Splivallo R."/>
            <person name="Traeger S."/>
            <person name="Wang M."/>
            <person name="Zifcakova L."/>
            <person name="Wipf D."/>
            <person name="Zambonelli A."/>
            <person name="Paolocci F."/>
            <person name="Nowrousian M."/>
            <person name="Ottonello S."/>
            <person name="Baldrian P."/>
            <person name="Spatafora J.W."/>
            <person name="Henrissat B."/>
            <person name="Nagy L.G."/>
            <person name="Aury J.M."/>
            <person name="Wincker P."/>
            <person name="Grigoriev I.V."/>
            <person name="Bonfante P."/>
            <person name="Martin F.M."/>
        </authorList>
    </citation>
    <scope>NUCLEOTIDE SEQUENCE [LARGE SCALE GENOMIC DNA]</scope>
    <source>
        <strain evidence="1 2">120613-1</strain>
    </source>
</reference>
<evidence type="ECO:0000313" key="1">
    <source>
        <dbReference type="EMBL" id="RPA96076.1"/>
    </source>
</evidence>
<evidence type="ECO:0008006" key="3">
    <source>
        <dbReference type="Google" id="ProtNLM"/>
    </source>
</evidence>
<sequence length="398" mass="44107">MEPTQVLPLVNLSNADLVTAAAGIQCLDLASQECKHHALFRNIPLPKLESVTIDASEDNSSGRLLEPYLQPKLRVFEFFGGVLDDQFLRDLAVSFCDTNFMREELTTGQEKCPLLEEVLIDNPREVVTPGGFLRFLEGAKKLKRVVLMYGMERLITREVFCELSSRSCLEILGIGGVVSEDFVVAARVRTNGQDLFPGLLGLTCTGSAAGTLLLSKDLKNLARAEIILVGSAVNFLGRFSQACPELEYLCVTYTCTPTHIEIPPREILVIPRSLPKLTHLFLTGKITSPSLQDEHIIAFAKDFAQNVKVLRLGFRETRLTEKSLIHLGQRLGSTLVECELVGRFEIDGLGGGAVLFPVLKELALREAVEWKERGQELVTGWAPEVEDVQFWTGFGEFE</sequence>
<dbReference type="Gene3D" id="3.80.10.10">
    <property type="entry name" value="Ribonuclease Inhibitor"/>
    <property type="match status" value="1"/>
</dbReference>
<dbReference type="OrthoDB" id="2305901at2759"/>
<accession>A0A3N4JCS7</accession>
<organism evidence="1 2">
    <name type="scientific">Choiromyces venosus 120613-1</name>
    <dbReference type="NCBI Taxonomy" id="1336337"/>
    <lineage>
        <taxon>Eukaryota</taxon>
        <taxon>Fungi</taxon>
        <taxon>Dikarya</taxon>
        <taxon>Ascomycota</taxon>
        <taxon>Pezizomycotina</taxon>
        <taxon>Pezizomycetes</taxon>
        <taxon>Pezizales</taxon>
        <taxon>Tuberaceae</taxon>
        <taxon>Choiromyces</taxon>
    </lineage>
</organism>
<dbReference type="InterPro" id="IPR032675">
    <property type="entry name" value="LRR_dom_sf"/>
</dbReference>
<evidence type="ECO:0000313" key="2">
    <source>
        <dbReference type="Proteomes" id="UP000276215"/>
    </source>
</evidence>
<keyword evidence="2" id="KW-1185">Reference proteome</keyword>
<gene>
    <name evidence="1" type="ORF">L873DRAFT_1791840</name>
</gene>
<dbReference type="EMBL" id="ML120418">
    <property type="protein sequence ID" value="RPA96076.1"/>
    <property type="molecule type" value="Genomic_DNA"/>
</dbReference>
<protein>
    <recommendedName>
        <fullName evidence="3">RNI-like protein</fullName>
    </recommendedName>
</protein>
<name>A0A3N4JCS7_9PEZI</name>
<dbReference type="AlphaFoldDB" id="A0A3N4JCS7"/>
<dbReference type="SUPFAM" id="SSF52047">
    <property type="entry name" value="RNI-like"/>
    <property type="match status" value="1"/>
</dbReference>
<proteinExistence type="predicted"/>
<dbReference type="Proteomes" id="UP000276215">
    <property type="component" value="Unassembled WGS sequence"/>
</dbReference>